<organism evidence="1 2">
    <name type="scientific">Caerostris extrusa</name>
    <name type="common">Bark spider</name>
    <name type="synonym">Caerostris bankana</name>
    <dbReference type="NCBI Taxonomy" id="172846"/>
    <lineage>
        <taxon>Eukaryota</taxon>
        <taxon>Metazoa</taxon>
        <taxon>Ecdysozoa</taxon>
        <taxon>Arthropoda</taxon>
        <taxon>Chelicerata</taxon>
        <taxon>Arachnida</taxon>
        <taxon>Araneae</taxon>
        <taxon>Araneomorphae</taxon>
        <taxon>Entelegynae</taxon>
        <taxon>Araneoidea</taxon>
        <taxon>Araneidae</taxon>
        <taxon>Caerostris</taxon>
    </lineage>
</organism>
<dbReference type="PANTHER" id="PTHR28653:SF1">
    <property type="entry name" value="ATPASE SWSAP1"/>
    <property type="match status" value="1"/>
</dbReference>
<keyword evidence="2" id="KW-1185">Reference proteome</keyword>
<dbReference type="EMBL" id="BPLR01011125">
    <property type="protein sequence ID" value="GIY44316.1"/>
    <property type="molecule type" value="Genomic_DNA"/>
</dbReference>
<protein>
    <submittedName>
        <fullName evidence="1">Uncharacterized protein</fullName>
    </submittedName>
</protein>
<gene>
    <name evidence="1" type="primary">AVEN_82952_1</name>
    <name evidence="1" type="ORF">CEXT_418321</name>
</gene>
<reference evidence="1 2" key="1">
    <citation type="submission" date="2021-06" db="EMBL/GenBank/DDBJ databases">
        <title>Caerostris extrusa draft genome.</title>
        <authorList>
            <person name="Kono N."/>
            <person name="Arakawa K."/>
        </authorList>
    </citation>
    <scope>NUCLEOTIDE SEQUENCE [LARGE SCALE GENOMIC DNA]</scope>
</reference>
<dbReference type="PANTHER" id="PTHR28653">
    <property type="match status" value="1"/>
</dbReference>
<dbReference type="GO" id="GO:0003697">
    <property type="term" value="F:single-stranded DNA binding"/>
    <property type="evidence" value="ECO:0007669"/>
    <property type="project" value="TreeGrafter"/>
</dbReference>
<dbReference type="AlphaFoldDB" id="A0AAV4TFW3"/>
<name>A0AAV4TFW3_CAEEX</name>
<proteinExistence type="predicted"/>
<evidence type="ECO:0000313" key="1">
    <source>
        <dbReference type="EMBL" id="GIY44316.1"/>
    </source>
</evidence>
<sequence length="284" mass="32415">MSVNRFLPLQNAGDILQHINNRTSENSNESCALIGDDNLLKSSFLFKLPCLLQKKGIRFFICPTPLKNRPYHVLDMPEPSHLVLQHIKMIYIEKSSDLLQYLCEFHTKESFPAAIMIDDIQYYVSHLDQDGNKEASLVKLFAILEDTVAFIREACHRMISLSRSSCSKNYIKRYFRELWHVSNGEMEGEYFLTDEQVPAIRATFHLRDDQKIVLDKIYKLHFENETGSAISIVRAAAAAKIMLACLVALLMECCIHSEFQIADQRGESDTCTCPVLDRAFASVA</sequence>
<comment type="caution">
    <text evidence="1">The sequence shown here is derived from an EMBL/GenBank/DDBJ whole genome shotgun (WGS) entry which is preliminary data.</text>
</comment>
<dbReference type="Proteomes" id="UP001054945">
    <property type="component" value="Unassembled WGS sequence"/>
</dbReference>
<dbReference type="GO" id="GO:0097196">
    <property type="term" value="C:Shu complex"/>
    <property type="evidence" value="ECO:0007669"/>
    <property type="project" value="TreeGrafter"/>
</dbReference>
<accession>A0AAV4TFW3</accession>
<evidence type="ECO:0000313" key="2">
    <source>
        <dbReference type="Proteomes" id="UP001054945"/>
    </source>
</evidence>
<dbReference type="GO" id="GO:0000724">
    <property type="term" value="P:double-strand break repair via homologous recombination"/>
    <property type="evidence" value="ECO:0007669"/>
    <property type="project" value="TreeGrafter"/>
</dbReference>